<protein>
    <submittedName>
        <fullName evidence="1">Uncharacterized protein</fullName>
    </submittedName>
</protein>
<dbReference type="AlphaFoldDB" id="A0AAN7V1D7"/>
<sequence>MASINCVMATALPTQPRGPIENGVQAERAAFTSSSENSPSTIHRSGLKEKGSGKYLLWWWML</sequence>
<dbReference type="EMBL" id="JAWHQM010000120">
    <property type="protein sequence ID" value="KAK5637466.1"/>
    <property type="molecule type" value="Genomic_DNA"/>
</dbReference>
<reference evidence="1 2" key="1">
    <citation type="submission" date="2023-10" db="EMBL/GenBank/DDBJ databases">
        <title>Draft genome sequence of Xylaria bambusicola isolate GMP-LS, the root and basal stem rot pathogen of sugarcane in Indonesia.</title>
        <authorList>
            <person name="Selvaraj P."/>
            <person name="Muralishankar V."/>
            <person name="Muruganantham S."/>
            <person name="Sp S."/>
            <person name="Haryani S."/>
            <person name="Lau K.J.X."/>
            <person name="Naqvi N.I."/>
        </authorList>
    </citation>
    <scope>NUCLEOTIDE SEQUENCE [LARGE SCALE GENOMIC DNA]</scope>
    <source>
        <strain evidence="1">GMP-LS</strain>
    </source>
</reference>
<evidence type="ECO:0000313" key="1">
    <source>
        <dbReference type="EMBL" id="KAK5637466.1"/>
    </source>
</evidence>
<comment type="caution">
    <text evidence="1">The sequence shown here is derived from an EMBL/GenBank/DDBJ whole genome shotgun (WGS) entry which is preliminary data.</text>
</comment>
<gene>
    <name evidence="1" type="ORF">RRF57_013181</name>
</gene>
<evidence type="ECO:0000313" key="2">
    <source>
        <dbReference type="Proteomes" id="UP001305414"/>
    </source>
</evidence>
<organism evidence="1 2">
    <name type="scientific">Xylaria bambusicola</name>
    <dbReference type="NCBI Taxonomy" id="326684"/>
    <lineage>
        <taxon>Eukaryota</taxon>
        <taxon>Fungi</taxon>
        <taxon>Dikarya</taxon>
        <taxon>Ascomycota</taxon>
        <taxon>Pezizomycotina</taxon>
        <taxon>Sordariomycetes</taxon>
        <taxon>Xylariomycetidae</taxon>
        <taxon>Xylariales</taxon>
        <taxon>Xylariaceae</taxon>
        <taxon>Xylaria</taxon>
    </lineage>
</organism>
<keyword evidence="2" id="KW-1185">Reference proteome</keyword>
<dbReference type="Proteomes" id="UP001305414">
    <property type="component" value="Unassembled WGS sequence"/>
</dbReference>
<accession>A0AAN7V1D7</accession>
<proteinExistence type="predicted"/>
<name>A0AAN7V1D7_9PEZI</name>